<reference evidence="2" key="2">
    <citation type="submission" date="2021-12" db="EMBL/GenBank/DDBJ databases">
        <title>Resequencing data analysis of finger millet.</title>
        <authorList>
            <person name="Hatakeyama M."/>
            <person name="Aluri S."/>
            <person name="Balachadran M.T."/>
            <person name="Sivarajan S.R."/>
            <person name="Poveda L."/>
            <person name="Shimizu-Inatsugi R."/>
            <person name="Schlapbach R."/>
            <person name="Sreeman S.M."/>
            <person name="Shimizu K.K."/>
        </authorList>
    </citation>
    <scope>NUCLEOTIDE SEQUENCE</scope>
</reference>
<name>A0AAV5DYL9_ELECO</name>
<evidence type="ECO:0000313" key="3">
    <source>
        <dbReference type="Proteomes" id="UP001054889"/>
    </source>
</evidence>
<sequence>MSKRLDRRLMVFFFPEPAVCLRKNFCAWLATWVGVLVVTNPLEMPRQSPLPSFSSPAKNSLCSSSLQGTPFFFLSPMSVVPFSPRPPSSERLLPSSMDTTTGTA</sequence>
<comment type="caution">
    <text evidence="2">The sequence shown here is derived from an EMBL/GenBank/DDBJ whole genome shotgun (WGS) entry which is preliminary data.</text>
</comment>
<gene>
    <name evidence="2" type="primary">gb02279</name>
    <name evidence="2" type="ORF">PR202_gb02279</name>
</gene>
<organism evidence="2 3">
    <name type="scientific">Eleusine coracana subsp. coracana</name>
    <dbReference type="NCBI Taxonomy" id="191504"/>
    <lineage>
        <taxon>Eukaryota</taxon>
        <taxon>Viridiplantae</taxon>
        <taxon>Streptophyta</taxon>
        <taxon>Embryophyta</taxon>
        <taxon>Tracheophyta</taxon>
        <taxon>Spermatophyta</taxon>
        <taxon>Magnoliopsida</taxon>
        <taxon>Liliopsida</taxon>
        <taxon>Poales</taxon>
        <taxon>Poaceae</taxon>
        <taxon>PACMAD clade</taxon>
        <taxon>Chloridoideae</taxon>
        <taxon>Cynodonteae</taxon>
        <taxon>Eleusininae</taxon>
        <taxon>Eleusine</taxon>
    </lineage>
</organism>
<protein>
    <submittedName>
        <fullName evidence="2">Uncharacterized protein</fullName>
    </submittedName>
</protein>
<dbReference type="Proteomes" id="UP001054889">
    <property type="component" value="Unassembled WGS sequence"/>
</dbReference>
<evidence type="ECO:0000313" key="2">
    <source>
        <dbReference type="EMBL" id="GJN15371.1"/>
    </source>
</evidence>
<proteinExistence type="predicted"/>
<feature type="region of interest" description="Disordered" evidence="1">
    <location>
        <begin position="83"/>
        <end position="104"/>
    </location>
</feature>
<dbReference type="EMBL" id="BQKI01000071">
    <property type="protein sequence ID" value="GJN15371.1"/>
    <property type="molecule type" value="Genomic_DNA"/>
</dbReference>
<evidence type="ECO:0000256" key="1">
    <source>
        <dbReference type="SAM" id="MobiDB-lite"/>
    </source>
</evidence>
<dbReference type="AlphaFoldDB" id="A0AAV5DYL9"/>
<reference evidence="2" key="1">
    <citation type="journal article" date="2018" name="DNA Res.">
        <title>Multiple hybrid de novo genome assembly of finger millet, an orphan allotetraploid crop.</title>
        <authorList>
            <person name="Hatakeyama M."/>
            <person name="Aluri S."/>
            <person name="Balachadran M.T."/>
            <person name="Sivarajan S.R."/>
            <person name="Patrignani A."/>
            <person name="Gruter S."/>
            <person name="Poveda L."/>
            <person name="Shimizu-Inatsugi R."/>
            <person name="Baeten J."/>
            <person name="Francoijs K.J."/>
            <person name="Nataraja K.N."/>
            <person name="Reddy Y.A.N."/>
            <person name="Phadnis S."/>
            <person name="Ravikumar R.L."/>
            <person name="Schlapbach R."/>
            <person name="Sreeman S.M."/>
            <person name="Shimizu K.K."/>
        </authorList>
    </citation>
    <scope>NUCLEOTIDE SEQUENCE</scope>
</reference>
<keyword evidence="3" id="KW-1185">Reference proteome</keyword>
<accession>A0AAV5DYL9</accession>